<comment type="caution">
    <text evidence="3">The sequence shown here is derived from an EMBL/GenBank/DDBJ whole genome shotgun (WGS) entry which is preliminary data.</text>
</comment>
<feature type="transmembrane region" description="Helical" evidence="1">
    <location>
        <begin position="216"/>
        <end position="234"/>
    </location>
</feature>
<feature type="transmembrane region" description="Helical" evidence="1">
    <location>
        <begin position="59"/>
        <end position="79"/>
    </location>
</feature>
<dbReference type="AlphaFoldDB" id="A0A158G9B9"/>
<dbReference type="NCBIfam" id="NF033610">
    <property type="entry name" value="SLATT_3"/>
    <property type="match status" value="1"/>
</dbReference>
<evidence type="ECO:0000313" key="4">
    <source>
        <dbReference type="Proteomes" id="UP000054717"/>
    </source>
</evidence>
<dbReference type="EMBL" id="FCNZ02000005">
    <property type="protein sequence ID" value="SAL28463.1"/>
    <property type="molecule type" value="Genomic_DNA"/>
</dbReference>
<dbReference type="Pfam" id="PF14015">
    <property type="entry name" value="DUF4231"/>
    <property type="match status" value="1"/>
</dbReference>
<dbReference type="InterPro" id="IPR025325">
    <property type="entry name" value="DUF4231"/>
</dbReference>
<proteinExistence type="predicted"/>
<feature type="domain" description="SMODS and SLOG-associating 2TM effector" evidence="2">
    <location>
        <begin position="162"/>
        <end position="290"/>
    </location>
</feature>
<evidence type="ECO:0000259" key="2">
    <source>
        <dbReference type="Pfam" id="PF18181"/>
    </source>
</evidence>
<protein>
    <recommendedName>
        <fullName evidence="2">SMODS and SLOG-associating 2TM effector domain-containing protein</fullName>
    </recommendedName>
</protein>
<dbReference type="STRING" id="326475.AWB66_01672"/>
<sequence>MDAALDLMWSKYRGWATRARTIRSDLDRWRLRTLALTVIGAVLATLASQLPGRIPDLKVVAQFLSAASAVAMALAAWAASSMLDSKVEKDWIRARALAERAKSEAYRYATRVPPYDGADASQKLFDKVKELMAEGEDLPAIEPEGADASKGRPGSPLSVQDYITNRLEEQINWFAPKAAMNERNAARCTRAVQVLSAIAAGLGALGAVFAGAGIEVWVATLSTITTAIGTYALAERYQRLAATYRLAADRLKLRLTEWQILKQGQPANAAADNALILDSEGLMNGENDAWVADFLKRTATPAGGNAAP</sequence>
<evidence type="ECO:0000256" key="1">
    <source>
        <dbReference type="SAM" id="Phobius"/>
    </source>
</evidence>
<keyword evidence="1" id="KW-0812">Transmembrane</keyword>
<dbReference type="Pfam" id="PF18181">
    <property type="entry name" value="SLATT_1"/>
    <property type="match status" value="1"/>
</dbReference>
<feature type="transmembrane region" description="Helical" evidence="1">
    <location>
        <begin position="191"/>
        <end position="210"/>
    </location>
</feature>
<keyword evidence="1" id="KW-1133">Transmembrane helix</keyword>
<keyword evidence="4" id="KW-1185">Reference proteome</keyword>
<reference evidence="3" key="1">
    <citation type="submission" date="2016-01" db="EMBL/GenBank/DDBJ databases">
        <authorList>
            <person name="Peeters Charlotte."/>
        </authorList>
    </citation>
    <scope>NUCLEOTIDE SEQUENCE</scope>
    <source>
        <strain evidence="3">LMG 22936</strain>
    </source>
</reference>
<feature type="transmembrane region" description="Helical" evidence="1">
    <location>
        <begin position="29"/>
        <end position="47"/>
    </location>
</feature>
<dbReference type="NCBIfam" id="NF033634">
    <property type="entry name" value="SLATT_1"/>
    <property type="match status" value="1"/>
</dbReference>
<dbReference type="RefSeq" id="WP_087629816.1">
    <property type="nucleotide sequence ID" value="NZ_FCNZ02000005.1"/>
</dbReference>
<dbReference type="Proteomes" id="UP000054717">
    <property type="component" value="Unassembled WGS sequence"/>
</dbReference>
<keyword evidence="1" id="KW-0472">Membrane</keyword>
<accession>A0A158G9B9</accession>
<dbReference type="InterPro" id="IPR040884">
    <property type="entry name" value="SLATT_1"/>
</dbReference>
<evidence type="ECO:0000313" key="3">
    <source>
        <dbReference type="EMBL" id="SAL28463.1"/>
    </source>
</evidence>
<gene>
    <name evidence="3" type="ORF">AWB66_01672</name>
</gene>
<name>A0A158G9B9_9BURK</name>
<organism evidence="3 4">
    <name type="scientific">Caballeronia telluris</name>
    <dbReference type="NCBI Taxonomy" id="326475"/>
    <lineage>
        <taxon>Bacteria</taxon>
        <taxon>Pseudomonadati</taxon>
        <taxon>Pseudomonadota</taxon>
        <taxon>Betaproteobacteria</taxon>
        <taxon>Burkholderiales</taxon>
        <taxon>Burkholderiaceae</taxon>
        <taxon>Caballeronia</taxon>
    </lineage>
</organism>